<reference evidence="2" key="1">
    <citation type="submission" date="2025-08" db="UniProtKB">
        <authorList>
            <consortium name="RefSeq"/>
        </authorList>
    </citation>
    <scope>IDENTIFICATION</scope>
    <source>
        <tissue evidence="2">Whole body pupa</tissue>
    </source>
</reference>
<accession>A0A9C6E2J6</accession>
<evidence type="ECO:0000313" key="2">
    <source>
        <dbReference type="RefSeq" id="XP_037898099.1"/>
    </source>
</evidence>
<keyword evidence="1" id="KW-1185">Reference proteome</keyword>
<dbReference type="AlphaFoldDB" id="A0A9C6E2J6"/>
<dbReference type="GeneID" id="119642867"/>
<gene>
    <name evidence="2" type="primary">LOC119642867</name>
</gene>
<proteinExistence type="predicted"/>
<organism evidence="1 2">
    <name type="scientific">Glossina fuscipes</name>
    <dbReference type="NCBI Taxonomy" id="7396"/>
    <lineage>
        <taxon>Eukaryota</taxon>
        <taxon>Metazoa</taxon>
        <taxon>Ecdysozoa</taxon>
        <taxon>Arthropoda</taxon>
        <taxon>Hexapoda</taxon>
        <taxon>Insecta</taxon>
        <taxon>Pterygota</taxon>
        <taxon>Neoptera</taxon>
        <taxon>Endopterygota</taxon>
        <taxon>Diptera</taxon>
        <taxon>Brachycera</taxon>
        <taxon>Muscomorpha</taxon>
        <taxon>Hippoboscoidea</taxon>
        <taxon>Glossinidae</taxon>
        <taxon>Glossina</taxon>
    </lineage>
</organism>
<protein>
    <submittedName>
        <fullName evidence="2">Uncharacterized protein LOC119642867</fullName>
    </submittedName>
</protein>
<dbReference type="KEGG" id="gfs:119642867"/>
<dbReference type="RefSeq" id="XP_037898099.1">
    <property type="nucleotide sequence ID" value="XM_038042171.1"/>
</dbReference>
<dbReference type="Proteomes" id="UP000092443">
    <property type="component" value="Unplaced"/>
</dbReference>
<evidence type="ECO:0000313" key="1">
    <source>
        <dbReference type="Proteomes" id="UP000092443"/>
    </source>
</evidence>
<name>A0A9C6E2J6_9MUSC</name>
<sequence length="396" mass="45962">MIKIHSNLMIAVRGQEESPVVEEPANPPLLKQQRQRHFNPIETILVTLVTNSSNGVMDSLEKEFQLFFLSLKKQNPLAECKSVICNQLQEFEHRPPLQKRCLHRIPILMVAALFLWYNDLHWFLSAIGRLFLIQLTPYWNWSPLYNAKCLLQTGDNPTTMTVPVALSFSEVDDENCVLCEFIDFIPTVSNVTFFFIQQHYLESAVPVIITDSHQLVRVQHLFDVIFLKSSNFLKNQPCDVSTNLLTKKFFNVEAALIKAAKLLKFDKKWFLQIRNCELEAVKLARAFILRPYYYPKHLSPAYTTWLLMSHNYRSKEMRILRNKGLIIMQQLLGDLVVKLRTKEPCIANCPNMHLLLKQGESLIFTTDLWILSYGFTTEFSSNATSVTTIMEIEWDI</sequence>